<dbReference type="Proteomes" id="UP000594260">
    <property type="component" value="Unplaced"/>
</dbReference>
<organism evidence="3 4">
    <name type="scientific">Varroa destructor</name>
    <name type="common">Honeybee mite</name>
    <dbReference type="NCBI Taxonomy" id="109461"/>
    <lineage>
        <taxon>Eukaryota</taxon>
        <taxon>Metazoa</taxon>
        <taxon>Ecdysozoa</taxon>
        <taxon>Arthropoda</taxon>
        <taxon>Chelicerata</taxon>
        <taxon>Arachnida</taxon>
        <taxon>Acari</taxon>
        <taxon>Parasitiformes</taxon>
        <taxon>Mesostigmata</taxon>
        <taxon>Gamasina</taxon>
        <taxon>Dermanyssoidea</taxon>
        <taxon>Varroidae</taxon>
        <taxon>Varroa</taxon>
    </lineage>
</organism>
<keyword evidence="4" id="KW-1185">Reference proteome</keyword>
<keyword evidence="1" id="KW-0862">Zinc</keyword>
<dbReference type="InterPro" id="IPR036236">
    <property type="entry name" value="Znf_C2H2_sf"/>
</dbReference>
<dbReference type="SUPFAM" id="SSF57667">
    <property type="entry name" value="beta-beta-alpha zinc fingers"/>
    <property type="match status" value="1"/>
</dbReference>
<dbReference type="AlphaFoldDB" id="A0A7M7K9D5"/>
<dbReference type="OrthoDB" id="8300200at2759"/>
<evidence type="ECO:0000259" key="2">
    <source>
        <dbReference type="PROSITE" id="PS50157"/>
    </source>
</evidence>
<evidence type="ECO:0000313" key="3">
    <source>
        <dbReference type="EnsemblMetazoa" id="XP_022663510"/>
    </source>
</evidence>
<feature type="domain" description="C2H2-type" evidence="2">
    <location>
        <begin position="76"/>
        <end position="104"/>
    </location>
</feature>
<dbReference type="PROSITE" id="PS00028">
    <property type="entry name" value="ZINC_FINGER_C2H2_1"/>
    <property type="match status" value="2"/>
</dbReference>
<protein>
    <recommendedName>
        <fullName evidence="2">C2H2-type domain-containing protein</fullName>
    </recommendedName>
</protein>
<dbReference type="PROSITE" id="PS50157">
    <property type="entry name" value="ZINC_FINGER_C2H2_2"/>
    <property type="match status" value="1"/>
</dbReference>
<reference evidence="3" key="1">
    <citation type="submission" date="2021-01" db="UniProtKB">
        <authorList>
            <consortium name="EnsemblMetazoa"/>
        </authorList>
    </citation>
    <scope>IDENTIFICATION</scope>
</reference>
<keyword evidence="1" id="KW-0863">Zinc-finger</keyword>
<evidence type="ECO:0000256" key="1">
    <source>
        <dbReference type="PROSITE-ProRule" id="PRU00042"/>
    </source>
</evidence>
<dbReference type="InterPro" id="IPR013087">
    <property type="entry name" value="Znf_C2H2_type"/>
</dbReference>
<dbReference type="InParanoid" id="A0A7M7K9D5"/>
<dbReference type="KEGG" id="vde:111251309"/>
<keyword evidence="1" id="KW-0479">Metal-binding</keyword>
<dbReference type="GeneID" id="111251309"/>
<evidence type="ECO:0000313" key="4">
    <source>
        <dbReference type="Proteomes" id="UP000594260"/>
    </source>
</evidence>
<dbReference type="Pfam" id="PF00096">
    <property type="entry name" value="zf-C2H2"/>
    <property type="match status" value="1"/>
</dbReference>
<proteinExistence type="predicted"/>
<sequence>MYGNSNTPSDVVPSGPLTAATPQGLQMLVATKGLQISAGLDGPSSWPCAYCTVVVGSRSALNRHIANIHSPYRTTFTCHLCNAAVSRKDHLWRHIRRKHPDSLPADMAGSSSMPADLMRVAGMISPPPTSGGSSPPHAIISALSTIPTSLVVTPSPPSTVP</sequence>
<dbReference type="SMART" id="SM00355">
    <property type="entry name" value="ZnF_C2H2"/>
    <property type="match status" value="2"/>
</dbReference>
<dbReference type="Gene3D" id="3.30.160.60">
    <property type="entry name" value="Classic Zinc Finger"/>
    <property type="match status" value="1"/>
</dbReference>
<dbReference type="GO" id="GO:0008270">
    <property type="term" value="F:zinc ion binding"/>
    <property type="evidence" value="ECO:0007669"/>
    <property type="project" value="UniProtKB-KW"/>
</dbReference>
<name>A0A7M7K9D5_VARDE</name>
<dbReference type="RefSeq" id="XP_022663510.1">
    <property type="nucleotide sequence ID" value="XM_022807775.1"/>
</dbReference>
<accession>A0A7M7K9D5</accession>
<dbReference type="EnsemblMetazoa" id="XM_022807775">
    <property type="protein sequence ID" value="XP_022663510"/>
    <property type="gene ID" value="LOC111251309"/>
</dbReference>